<keyword evidence="2" id="KW-1185">Reference proteome</keyword>
<protein>
    <submittedName>
        <fullName evidence="1">Uncharacterized protein</fullName>
    </submittedName>
</protein>
<organism evidence="1 2">
    <name type="scientific">Thermopolyspora flexuosa</name>
    <dbReference type="NCBI Taxonomy" id="103836"/>
    <lineage>
        <taxon>Bacteria</taxon>
        <taxon>Bacillati</taxon>
        <taxon>Actinomycetota</taxon>
        <taxon>Actinomycetes</taxon>
        <taxon>Streptosporangiales</taxon>
        <taxon>Streptosporangiaceae</taxon>
        <taxon>Thermopolyspora</taxon>
    </lineage>
</organism>
<gene>
    <name evidence="1" type="ORF">FHX40_1646</name>
</gene>
<name>A0A543IWK6_9ACTN</name>
<comment type="caution">
    <text evidence="1">The sequence shown here is derived from an EMBL/GenBank/DDBJ whole genome shotgun (WGS) entry which is preliminary data.</text>
</comment>
<dbReference type="Proteomes" id="UP000319213">
    <property type="component" value="Unassembled WGS sequence"/>
</dbReference>
<dbReference type="OrthoDB" id="4319500at2"/>
<evidence type="ECO:0000313" key="2">
    <source>
        <dbReference type="Proteomes" id="UP000319213"/>
    </source>
</evidence>
<reference evidence="1 2" key="1">
    <citation type="submission" date="2019-06" db="EMBL/GenBank/DDBJ databases">
        <title>Sequencing the genomes of 1000 actinobacteria strains.</title>
        <authorList>
            <person name="Klenk H.-P."/>
        </authorList>
    </citation>
    <scope>NUCLEOTIDE SEQUENCE [LARGE SCALE GENOMIC DNA]</scope>
    <source>
        <strain evidence="1 2">DSM 43186</strain>
    </source>
</reference>
<dbReference type="AlphaFoldDB" id="A0A543IWK6"/>
<sequence length="443" mass="49688">MAEAERRETLLKVLLTKRHLATHRAFCREYDKVARKLDRNLITTAPGREQYVRWLAGKVKTKPSADRCRVLERMFPGYTVAELLAPYDPEKEARSICPEPSRPEEAATERRQVFQLGAMTVTAGLLDSVVHGPDQLEQALHATTTSEAKLSFLESVAQELGRGERTASHESVIREALLHLSSVRELLKNHQPTRVQQRLARVGARLSYTMGEYLFSLHQTELARRWWRTAMHAAEEAGDRHFADHAYAADAYFPTYANDPQAVLAHITPRLEQATKATPTVAWMWSFVAIAHATLGDRDAFERANNAARTTLTRCDPESVNGSIFSFPQRRQAFYEARARSLLGDVEGTGEAAARALAEFDKAATTDPALTRLAYATALVKEGELEEACRLGVLAITCRPVPAYAVMVRAREFDALVPRKAAAAQEWRETLTLVRNRIVDRDR</sequence>
<accession>A0A543IWK6</accession>
<dbReference type="RefSeq" id="WP_142259053.1">
    <property type="nucleotide sequence ID" value="NZ_BMPV01000003.1"/>
</dbReference>
<proteinExistence type="predicted"/>
<evidence type="ECO:0000313" key="1">
    <source>
        <dbReference type="EMBL" id="TQM74960.1"/>
    </source>
</evidence>
<dbReference type="EMBL" id="VFPQ01000001">
    <property type="protein sequence ID" value="TQM74960.1"/>
    <property type="molecule type" value="Genomic_DNA"/>
</dbReference>